<keyword evidence="3" id="KW-1185">Reference proteome</keyword>
<dbReference type="InterPro" id="IPR001387">
    <property type="entry name" value="Cro/C1-type_HTH"/>
</dbReference>
<dbReference type="Proteomes" id="UP001226434">
    <property type="component" value="Unassembled WGS sequence"/>
</dbReference>
<dbReference type="Pfam" id="PF01381">
    <property type="entry name" value="HTH_3"/>
    <property type="match status" value="1"/>
</dbReference>
<gene>
    <name evidence="2" type="ORF">QJ048_01450</name>
</gene>
<dbReference type="InterPro" id="IPR010982">
    <property type="entry name" value="Lambda_DNA-bd_dom_sf"/>
</dbReference>
<dbReference type="Gene3D" id="1.10.260.40">
    <property type="entry name" value="lambda repressor-like DNA-binding domains"/>
    <property type="match status" value="1"/>
</dbReference>
<proteinExistence type="predicted"/>
<sequence>MVKKSAFIENARYRLKNRKWLGYSGNIAQRILAALEDSETVNQKVLAEKIGVSPQYISKVVSGNENLTLETIAKISEALGVELISFPLFKDDLQVVRDHESLPAKEKVKKVRK</sequence>
<dbReference type="RefSeq" id="WP_282332545.1">
    <property type="nucleotide sequence ID" value="NZ_JASBRG010000001.1"/>
</dbReference>
<feature type="domain" description="HTH cro/C1-type" evidence="1">
    <location>
        <begin position="43"/>
        <end position="86"/>
    </location>
</feature>
<evidence type="ECO:0000259" key="1">
    <source>
        <dbReference type="PROSITE" id="PS50943"/>
    </source>
</evidence>
<dbReference type="SUPFAM" id="SSF47413">
    <property type="entry name" value="lambda repressor-like DNA-binding domains"/>
    <property type="match status" value="1"/>
</dbReference>
<dbReference type="PROSITE" id="PS50943">
    <property type="entry name" value="HTH_CROC1"/>
    <property type="match status" value="1"/>
</dbReference>
<dbReference type="EMBL" id="JASBRG010000001">
    <property type="protein sequence ID" value="MDI3318413.1"/>
    <property type="molecule type" value="Genomic_DNA"/>
</dbReference>
<accession>A0ABT6R769</accession>
<evidence type="ECO:0000313" key="2">
    <source>
        <dbReference type="EMBL" id="MDI3318413.1"/>
    </source>
</evidence>
<protein>
    <submittedName>
        <fullName evidence="2">Helix-turn-helix transcriptional regulator</fullName>
    </submittedName>
</protein>
<comment type="caution">
    <text evidence="2">The sequence shown here is derived from an EMBL/GenBank/DDBJ whole genome shotgun (WGS) entry which is preliminary data.</text>
</comment>
<dbReference type="SMART" id="SM00530">
    <property type="entry name" value="HTH_XRE"/>
    <property type="match status" value="1"/>
</dbReference>
<organism evidence="2 3">
    <name type="scientific">Pinibacter soli</name>
    <dbReference type="NCBI Taxonomy" id="3044211"/>
    <lineage>
        <taxon>Bacteria</taxon>
        <taxon>Pseudomonadati</taxon>
        <taxon>Bacteroidota</taxon>
        <taxon>Chitinophagia</taxon>
        <taxon>Chitinophagales</taxon>
        <taxon>Chitinophagaceae</taxon>
        <taxon>Pinibacter</taxon>
    </lineage>
</organism>
<name>A0ABT6R769_9BACT</name>
<dbReference type="CDD" id="cd00093">
    <property type="entry name" value="HTH_XRE"/>
    <property type="match status" value="1"/>
</dbReference>
<evidence type="ECO:0000313" key="3">
    <source>
        <dbReference type="Proteomes" id="UP001226434"/>
    </source>
</evidence>
<reference evidence="2 3" key="1">
    <citation type="submission" date="2023-05" db="EMBL/GenBank/DDBJ databases">
        <title>Genome sequence of Pinibacter sp. MAH-24.</title>
        <authorList>
            <person name="Huq M.A."/>
        </authorList>
    </citation>
    <scope>NUCLEOTIDE SEQUENCE [LARGE SCALE GENOMIC DNA]</scope>
    <source>
        <strain evidence="2 3">MAH-24</strain>
    </source>
</reference>